<reference evidence="10 11" key="1">
    <citation type="journal article" date="2018" name="Plant J.">
        <title>Genome sequences of Chlorella sorokiniana UTEX 1602 and Micractinium conductrix SAG 241.80: implications to maltose excretion by a green alga.</title>
        <authorList>
            <person name="Arriola M.B."/>
            <person name="Velmurugan N."/>
            <person name="Zhang Y."/>
            <person name="Plunkett M.H."/>
            <person name="Hondzo H."/>
            <person name="Barney B.M."/>
        </authorList>
    </citation>
    <scope>NUCLEOTIDE SEQUENCE [LARGE SCALE GENOMIC DNA]</scope>
    <source>
        <strain evidence="11">UTEX 1602</strain>
    </source>
</reference>
<dbReference type="Pfam" id="PF01263">
    <property type="entry name" value="Aldose_epim"/>
    <property type="match status" value="1"/>
</dbReference>
<dbReference type="InterPro" id="IPR008183">
    <property type="entry name" value="Aldose_1/G6P_1-epimerase"/>
</dbReference>
<feature type="chain" id="PRO_5015124356" description="Aldose 1-epimerase" evidence="9">
    <location>
        <begin position="21"/>
        <end position="384"/>
    </location>
</feature>
<dbReference type="InterPro" id="IPR014718">
    <property type="entry name" value="GH-type_carb-bd"/>
</dbReference>
<dbReference type="InterPro" id="IPR015443">
    <property type="entry name" value="Aldose_1-epimerase"/>
</dbReference>
<feature type="signal peptide" evidence="9">
    <location>
        <begin position="1"/>
        <end position="20"/>
    </location>
</feature>
<evidence type="ECO:0000256" key="8">
    <source>
        <dbReference type="PIRSR" id="PIRSR005096-3"/>
    </source>
</evidence>
<evidence type="ECO:0000256" key="3">
    <source>
        <dbReference type="ARBA" id="ARBA00023235"/>
    </source>
</evidence>
<dbReference type="STRING" id="3076.A0A2P6TQ00"/>
<dbReference type="EC" id="5.1.3.3" evidence="5"/>
<proteinExistence type="inferred from homology"/>
<feature type="binding site" evidence="8">
    <location>
        <begin position="192"/>
        <end position="194"/>
    </location>
    <ligand>
        <name>beta-D-galactose</name>
        <dbReference type="ChEBI" id="CHEBI:27667"/>
    </ligand>
</feature>
<evidence type="ECO:0000313" key="11">
    <source>
        <dbReference type="Proteomes" id="UP000239899"/>
    </source>
</evidence>
<evidence type="ECO:0000256" key="4">
    <source>
        <dbReference type="ARBA" id="ARBA00023277"/>
    </source>
</evidence>
<dbReference type="InterPro" id="IPR047215">
    <property type="entry name" value="Galactose_mutarotase-like"/>
</dbReference>
<dbReference type="PANTHER" id="PTHR10091:SF0">
    <property type="entry name" value="GALACTOSE MUTAROTASE"/>
    <property type="match status" value="1"/>
</dbReference>
<comment type="similarity">
    <text evidence="2 5">Belongs to the aldose epimerase family.</text>
</comment>
<keyword evidence="4 5" id="KW-0119">Carbohydrate metabolism</keyword>
<dbReference type="AlphaFoldDB" id="A0A2P6TQ00"/>
<evidence type="ECO:0000313" key="10">
    <source>
        <dbReference type="EMBL" id="PRW56102.1"/>
    </source>
</evidence>
<evidence type="ECO:0000256" key="6">
    <source>
        <dbReference type="PIRSR" id="PIRSR005096-1"/>
    </source>
</evidence>
<dbReference type="Gene3D" id="2.70.98.10">
    <property type="match status" value="1"/>
</dbReference>
<dbReference type="OrthoDB" id="274691at2759"/>
<dbReference type="EMBL" id="LHPG02000009">
    <property type="protein sequence ID" value="PRW56102.1"/>
    <property type="molecule type" value="Genomic_DNA"/>
</dbReference>
<dbReference type="SUPFAM" id="SSF74650">
    <property type="entry name" value="Galactose mutarotase-like"/>
    <property type="match status" value="1"/>
</dbReference>
<dbReference type="PANTHER" id="PTHR10091">
    <property type="entry name" value="ALDOSE-1-EPIMERASE"/>
    <property type="match status" value="1"/>
</dbReference>
<organism evidence="10 11">
    <name type="scientific">Chlorella sorokiniana</name>
    <name type="common">Freshwater green alga</name>
    <dbReference type="NCBI Taxonomy" id="3076"/>
    <lineage>
        <taxon>Eukaryota</taxon>
        <taxon>Viridiplantae</taxon>
        <taxon>Chlorophyta</taxon>
        <taxon>core chlorophytes</taxon>
        <taxon>Trebouxiophyceae</taxon>
        <taxon>Chlorellales</taxon>
        <taxon>Chlorellaceae</taxon>
        <taxon>Chlorella clade</taxon>
        <taxon>Chlorella</taxon>
    </lineage>
</organism>
<dbReference type="GO" id="GO:0004034">
    <property type="term" value="F:aldose 1-epimerase activity"/>
    <property type="evidence" value="ECO:0007669"/>
    <property type="project" value="UniProtKB-EC"/>
</dbReference>
<dbReference type="UniPathway" id="UPA00242"/>
<dbReference type="PIRSF" id="PIRSF005096">
    <property type="entry name" value="GALM"/>
    <property type="match status" value="1"/>
</dbReference>
<feature type="binding site" evidence="7">
    <location>
        <position position="263"/>
    </location>
    <ligand>
        <name>beta-D-galactose</name>
        <dbReference type="ChEBI" id="CHEBI:27667"/>
    </ligand>
</feature>
<protein>
    <recommendedName>
        <fullName evidence="5">Aldose 1-epimerase</fullName>
        <ecNumber evidence="5">5.1.3.3</ecNumber>
    </recommendedName>
</protein>
<accession>A0A2P6TQ00</accession>
<evidence type="ECO:0000256" key="1">
    <source>
        <dbReference type="ARBA" id="ARBA00005028"/>
    </source>
</evidence>
<dbReference type="CDD" id="cd09019">
    <property type="entry name" value="galactose_mutarotase_like"/>
    <property type="match status" value="1"/>
</dbReference>
<keyword evidence="3 5" id="KW-0413">Isomerase</keyword>
<dbReference type="InterPro" id="IPR011013">
    <property type="entry name" value="Gal_mutarotase_sf_dom"/>
</dbReference>
<feature type="active site" description="Proton acceptor" evidence="6">
    <location>
        <position position="339"/>
    </location>
</feature>
<gene>
    <name evidence="10" type="ORF">C2E21_5057</name>
</gene>
<evidence type="ECO:0000256" key="7">
    <source>
        <dbReference type="PIRSR" id="PIRSR005096-2"/>
    </source>
</evidence>
<keyword evidence="11" id="KW-1185">Reference proteome</keyword>
<comment type="caution">
    <text evidence="10">The sequence shown here is derived from an EMBL/GenBank/DDBJ whole genome shotgun (WGS) entry which is preliminary data.</text>
</comment>
<feature type="active site" description="Proton donor" evidence="6">
    <location>
        <position position="192"/>
    </location>
</feature>
<dbReference type="GO" id="GO:0033499">
    <property type="term" value="P:galactose catabolic process via UDP-galactose, Leloir pathway"/>
    <property type="evidence" value="ECO:0007669"/>
    <property type="project" value="TreeGrafter"/>
</dbReference>
<dbReference type="GO" id="GO:0030246">
    <property type="term" value="F:carbohydrate binding"/>
    <property type="evidence" value="ECO:0007669"/>
    <property type="project" value="InterPro"/>
</dbReference>
<sequence length="384" mass="41132">MSGGVLRLAALAMLAAAAAAQSDAVVLKNSRMEVHILPTGATLQRVLVPGRKKGEMVDVVLGFDEEQSYRNGSNPQMGSTLGRVGGRIAGARFEIDGVEYRTSANAGNDTMHGGEIGWDRRQFSVVDKGEEGNSSWVTLEYQSPGGEMGFPGAVNCTVTYTLRDDEDGEYGRLEYEVKAVTDQPTPVSVYLHPYFNLAGQGSGSVLNHTLVMNSSYLVPYAGQTPVPSGEFAPVAGTIYDFQTPTALGKHVDSPKLEWLGGYDNVWALFGLGADAVGAMQDFQVAAEPQWAAKLLDPESGRGVEFYTTAPAMIVYTGNGLDQPGKDGAQYKAHDGVAIEVGQFPNAVNTPTFPSVVLRPGQEYVNRAAWRFTQDRPAKQPSNAE</sequence>
<comment type="catalytic activity">
    <reaction evidence="5">
        <text>alpha-D-glucose = beta-D-glucose</text>
        <dbReference type="Rhea" id="RHEA:10264"/>
        <dbReference type="ChEBI" id="CHEBI:15903"/>
        <dbReference type="ChEBI" id="CHEBI:17925"/>
        <dbReference type="EC" id="5.1.3.3"/>
    </reaction>
</comment>
<comment type="pathway">
    <text evidence="1 5">Carbohydrate metabolism; hexose metabolism.</text>
</comment>
<dbReference type="Proteomes" id="UP000239899">
    <property type="component" value="Unassembled WGS sequence"/>
</dbReference>
<evidence type="ECO:0000256" key="9">
    <source>
        <dbReference type="SAM" id="SignalP"/>
    </source>
</evidence>
<evidence type="ECO:0000256" key="5">
    <source>
        <dbReference type="PIRNR" id="PIRNR005096"/>
    </source>
</evidence>
<dbReference type="GO" id="GO:0006006">
    <property type="term" value="P:glucose metabolic process"/>
    <property type="evidence" value="ECO:0007669"/>
    <property type="project" value="TreeGrafter"/>
</dbReference>
<keyword evidence="9" id="KW-0732">Signal</keyword>
<evidence type="ECO:0000256" key="2">
    <source>
        <dbReference type="ARBA" id="ARBA00006206"/>
    </source>
</evidence>
<name>A0A2P6TQ00_CHLSO</name>